<dbReference type="EMBL" id="GBRH01177165">
    <property type="protein sequence ID" value="JAE20731.1"/>
    <property type="molecule type" value="Transcribed_RNA"/>
</dbReference>
<dbReference type="PROSITE" id="PS50158">
    <property type="entry name" value="ZF_CCHC"/>
    <property type="match status" value="1"/>
</dbReference>
<sequence length="126" mass="14508">MCHRKKFGELVLRDVTCFNCDDKGHYANNCPKKKLLGESEPYDGIHECQPEGDSKTVPKISSFNRSAQDHCERKSPIRSQVPDFDMTNHAMLTGKTLKLESRIPCFNCHEEGHLQRSVPKRRHIEN</sequence>
<dbReference type="GO" id="GO:0003676">
    <property type="term" value="F:nucleic acid binding"/>
    <property type="evidence" value="ECO:0007669"/>
    <property type="project" value="InterPro"/>
</dbReference>
<dbReference type="InterPro" id="IPR036875">
    <property type="entry name" value="Znf_CCHC_sf"/>
</dbReference>
<keyword evidence="1" id="KW-0862">Zinc</keyword>
<reference evidence="3" key="1">
    <citation type="submission" date="2014-09" db="EMBL/GenBank/DDBJ databases">
        <authorList>
            <person name="Magalhaes I.L.F."/>
            <person name="Oliveira U."/>
            <person name="Santos F.R."/>
            <person name="Vidigal T.H.D.A."/>
            <person name="Brescovit A.D."/>
            <person name="Santos A.J."/>
        </authorList>
    </citation>
    <scope>NUCLEOTIDE SEQUENCE</scope>
    <source>
        <tissue evidence="3">Shoot tissue taken approximately 20 cm above the soil surface</tissue>
    </source>
</reference>
<dbReference type="AlphaFoldDB" id="A0A0A9GDU8"/>
<reference evidence="3" key="2">
    <citation type="journal article" date="2015" name="Data Brief">
        <title>Shoot transcriptome of the giant reed, Arundo donax.</title>
        <authorList>
            <person name="Barrero R.A."/>
            <person name="Guerrero F.D."/>
            <person name="Moolhuijzen P."/>
            <person name="Goolsby J.A."/>
            <person name="Tidwell J."/>
            <person name="Bellgard S.E."/>
            <person name="Bellgard M.I."/>
        </authorList>
    </citation>
    <scope>NUCLEOTIDE SEQUENCE</scope>
    <source>
        <tissue evidence="3">Shoot tissue taken approximately 20 cm above the soil surface</tissue>
    </source>
</reference>
<evidence type="ECO:0000259" key="2">
    <source>
        <dbReference type="PROSITE" id="PS50158"/>
    </source>
</evidence>
<organism evidence="3">
    <name type="scientific">Arundo donax</name>
    <name type="common">Giant reed</name>
    <name type="synonym">Donax arundinaceus</name>
    <dbReference type="NCBI Taxonomy" id="35708"/>
    <lineage>
        <taxon>Eukaryota</taxon>
        <taxon>Viridiplantae</taxon>
        <taxon>Streptophyta</taxon>
        <taxon>Embryophyta</taxon>
        <taxon>Tracheophyta</taxon>
        <taxon>Spermatophyta</taxon>
        <taxon>Magnoliopsida</taxon>
        <taxon>Liliopsida</taxon>
        <taxon>Poales</taxon>
        <taxon>Poaceae</taxon>
        <taxon>PACMAD clade</taxon>
        <taxon>Arundinoideae</taxon>
        <taxon>Arundineae</taxon>
        <taxon>Arundo</taxon>
    </lineage>
</organism>
<dbReference type="Pfam" id="PF00098">
    <property type="entry name" value="zf-CCHC"/>
    <property type="match status" value="1"/>
</dbReference>
<keyword evidence="1" id="KW-0479">Metal-binding</keyword>
<keyword evidence="1" id="KW-0863">Zinc-finger</keyword>
<evidence type="ECO:0000256" key="1">
    <source>
        <dbReference type="PROSITE-ProRule" id="PRU00047"/>
    </source>
</evidence>
<feature type="domain" description="CCHC-type" evidence="2">
    <location>
        <begin position="17"/>
        <end position="32"/>
    </location>
</feature>
<dbReference type="InterPro" id="IPR001878">
    <property type="entry name" value="Znf_CCHC"/>
</dbReference>
<name>A0A0A9GDU8_ARUDO</name>
<dbReference type="SUPFAM" id="SSF57756">
    <property type="entry name" value="Retrovirus zinc finger-like domains"/>
    <property type="match status" value="1"/>
</dbReference>
<accession>A0A0A9GDU8</accession>
<protein>
    <recommendedName>
        <fullName evidence="2">CCHC-type domain-containing protein</fullName>
    </recommendedName>
</protein>
<dbReference type="SMART" id="SM00343">
    <property type="entry name" value="ZnF_C2HC"/>
    <property type="match status" value="2"/>
</dbReference>
<dbReference type="GO" id="GO:0008270">
    <property type="term" value="F:zinc ion binding"/>
    <property type="evidence" value="ECO:0007669"/>
    <property type="project" value="UniProtKB-KW"/>
</dbReference>
<evidence type="ECO:0000313" key="3">
    <source>
        <dbReference type="EMBL" id="JAE20731.1"/>
    </source>
</evidence>
<proteinExistence type="predicted"/>
<dbReference type="Gene3D" id="4.10.60.10">
    <property type="entry name" value="Zinc finger, CCHC-type"/>
    <property type="match status" value="1"/>
</dbReference>